<dbReference type="Proteomes" id="UP001164693">
    <property type="component" value="Chromosome"/>
</dbReference>
<evidence type="ECO:0000259" key="4">
    <source>
        <dbReference type="PROSITE" id="PS50956"/>
    </source>
</evidence>
<dbReference type="SUPFAM" id="SSF54909">
    <property type="entry name" value="Dimeric alpha+beta barrel"/>
    <property type="match status" value="1"/>
</dbReference>
<keyword evidence="6" id="KW-1185">Reference proteome</keyword>
<name>A0ABY7JTE5_9ACTN</name>
<evidence type="ECO:0000256" key="1">
    <source>
        <dbReference type="ARBA" id="ARBA00023015"/>
    </source>
</evidence>
<dbReference type="PROSITE" id="PS00519">
    <property type="entry name" value="HTH_ASNC_1"/>
    <property type="match status" value="1"/>
</dbReference>
<dbReference type="CDD" id="cd00090">
    <property type="entry name" value="HTH_ARSR"/>
    <property type="match status" value="1"/>
</dbReference>
<dbReference type="RefSeq" id="WP_269442364.1">
    <property type="nucleotide sequence ID" value="NZ_CP097463.1"/>
</dbReference>
<dbReference type="InterPro" id="IPR000485">
    <property type="entry name" value="AsnC-type_HTH_dom"/>
</dbReference>
<reference evidence="5" key="1">
    <citation type="submission" date="2022-05" db="EMBL/GenBank/DDBJ databases">
        <title>Jatrophihabitans sp. SB3-54 whole genome sequence.</title>
        <authorList>
            <person name="Suh M.K."/>
            <person name="Eom M.K."/>
            <person name="Kim J.S."/>
            <person name="Kim H.S."/>
            <person name="Do H.E."/>
            <person name="Shin Y.K."/>
            <person name="Lee J.-S."/>
        </authorList>
    </citation>
    <scope>NUCLEOTIDE SEQUENCE</scope>
    <source>
        <strain evidence="5">SB3-54</strain>
    </source>
</reference>
<dbReference type="InterPro" id="IPR019887">
    <property type="entry name" value="Tscrpt_reg_AsnC/Lrp_C"/>
</dbReference>
<dbReference type="Pfam" id="PF13404">
    <property type="entry name" value="HTH_AsnC-type"/>
    <property type="match status" value="1"/>
</dbReference>
<dbReference type="Gene3D" id="1.10.10.10">
    <property type="entry name" value="Winged helix-like DNA-binding domain superfamily/Winged helix DNA-binding domain"/>
    <property type="match status" value="1"/>
</dbReference>
<dbReference type="PANTHER" id="PTHR30154">
    <property type="entry name" value="LEUCINE-RESPONSIVE REGULATORY PROTEIN"/>
    <property type="match status" value="1"/>
</dbReference>
<dbReference type="PROSITE" id="PS50956">
    <property type="entry name" value="HTH_ASNC_2"/>
    <property type="match status" value="1"/>
</dbReference>
<dbReference type="Gene3D" id="3.30.70.920">
    <property type="match status" value="1"/>
</dbReference>
<dbReference type="EMBL" id="CP097463">
    <property type="protein sequence ID" value="WAX55841.1"/>
    <property type="molecule type" value="Genomic_DNA"/>
</dbReference>
<evidence type="ECO:0000256" key="3">
    <source>
        <dbReference type="ARBA" id="ARBA00023163"/>
    </source>
</evidence>
<dbReference type="InterPro" id="IPR011991">
    <property type="entry name" value="ArsR-like_HTH"/>
</dbReference>
<proteinExistence type="predicted"/>
<accession>A0ABY7JTE5</accession>
<dbReference type="InterPro" id="IPR036390">
    <property type="entry name" value="WH_DNA-bd_sf"/>
</dbReference>
<evidence type="ECO:0000256" key="2">
    <source>
        <dbReference type="ARBA" id="ARBA00023125"/>
    </source>
</evidence>
<evidence type="ECO:0000313" key="6">
    <source>
        <dbReference type="Proteomes" id="UP001164693"/>
    </source>
</evidence>
<dbReference type="InterPro" id="IPR011008">
    <property type="entry name" value="Dimeric_a/b-barrel"/>
</dbReference>
<dbReference type="PANTHER" id="PTHR30154:SF45">
    <property type="entry name" value="TRANSCRIPTIONAL REGULATORY PROTEIN (PROBABLY ASNC-FAMILY)-RELATED"/>
    <property type="match status" value="1"/>
</dbReference>
<keyword evidence="2" id="KW-0238">DNA-binding</keyword>
<dbReference type="InterPro" id="IPR036388">
    <property type="entry name" value="WH-like_DNA-bd_sf"/>
</dbReference>
<organism evidence="5 6">
    <name type="scientific">Jatrophihabitans cynanchi</name>
    <dbReference type="NCBI Taxonomy" id="2944128"/>
    <lineage>
        <taxon>Bacteria</taxon>
        <taxon>Bacillati</taxon>
        <taxon>Actinomycetota</taxon>
        <taxon>Actinomycetes</taxon>
        <taxon>Jatrophihabitantales</taxon>
        <taxon>Jatrophihabitantaceae</taxon>
        <taxon>Jatrophihabitans</taxon>
    </lineage>
</organism>
<dbReference type="InterPro" id="IPR019885">
    <property type="entry name" value="Tscrpt_reg_HTH_AsnC-type_CS"/>
</dbReference>
<protein>
    <submittedName>
        <fullName evidence="5">Lrp/AsnC family transcriptional regulator</fullName>
    </submittedName>
</protein>
<sequence length="151" mass="16274">MATPVDVDAIDRAILDLLVADGRRTVTDIAARVNLSPAPVKRRIDRLERLGVISGYSAIIDPSRLGTGFEAFVELRFSGSTAVEEIRAAVVAAPEVIELCTIAGDPDALVRIRVNDVQHLQQVVDRLRRGGAVIGTKSLIVLGSWRGRPPD</sequence>
<keyword evidence="1" id="KW-0805">Transcription regulation</keyword>
<dbReference type="Pfam" id="PF01037">
    <property type="entry name" value="AsnC_trans_reg"/>
    <property type="match status" value="1"/>
</dbReference>
<dbReference type="SUPFAM" id="SSF46785">
    <property type="entry name" value="Winged helix' DNA-binding domain"/>
    <property type="match status" value="1"/>
</dbReference>
<gene>
    <name evidence="5" type="ORF">M6B22_15005</name>
</gene>
<keyword evidence="3" id="KW-0804">Transcription</keyword>
<evidence type="ECO:0000313" key="5">
    <source>
        <dbReference type="EMBL" id="WAX55841.1"/>
    </source>
</evidence>
<feature type="domain" description="HTH asnC-type" evidence="4">
    <location>
        <begin position="7"/>
        <end position="68"/>
    </location>
</feature>
<dbReference type="SMART" id="SM00344">
    <property type="entry name" value="HTH_ASNC"/>
    <property type="match status" value="1"/>
</dbReference>
<dbReference type="InterPro" id="IPR019888">
    <property type="entry name" value="Tscrpt_reg_AsnC-like"/>
</dbReference>
<dbReference type="PRINTS" id="PR00033">
    <property type="entry name" value="HTHASNC"/>
</dbReference>